<feature type="transmembrane region" description="Helical" evidence="7">
    <location>
        <begin position="180"/>
        <end position="203"/>
    </location>
</feature>
<proteinExistence type="inferred from homology"/>
<dbReference type="CDD" id="cd06261">
    <property type="entry name" value="TM_PBP2"/>
    <property type="match status" value="1"/>
</dbReference>
<evidence type="ECO:0000256" key="1">
    <source>
        <dbReference type="ARBA" id="ARBA00004651"/>
    </source>
</evidence>
<feature type="domain" description="ABC transmembrane type-1" evidence="8">
    <location>
        <begin position="90"/>
        <end position="307"/>
    </location>
</feature>
<feature type="transmembrane region" description="Helical" evidence="7">
    <location>
        <begin position="224"/>
        <end position="249"/>
    </location>
</feature>
<comment type="similarity">
    <text evidence="7">Belongs to the binding-protein-dependent transport system permease family.</text>
</comment>
<dbReference type="PROSITE" id="PS50928">
    <property type="entry name" value="ABC_TM1"/>
    <property type="match status" value="1"/>
</dbReference>
<evidence type="ECO:0000256" key="6">
    <source>
        <dbReference type="ARBA" id="ARBA00023136"/>
    </source>
</evidence>
<keyword evidence="3" id="KW-1003">Cell membrane</keyword>
<dbReference type="SUPFAM" id="SSF161098">
    <property type="entry name" value="MetI-like"/>
    <property type="match status" value="1"/>
</dbReference>
<gene>
    <name evidence="9" type="ORF">Cme02nite_08560</name>
</gene>
<dbReference type="Proteomes" id="UP000660339">
    <property type="component" value="Unassembled WGS sequence"/>
</dbReference>
<evidence type="ECO:0000256" key="5">
    <source>
        <dbReference type="ARBA" id="ARBA00022989"/>
    </source>
</evidence>
<dbReference type="InterPro" id="IPR051393">
    <property type="entry name" value="ABC_transporter_permease"/>
</dbReference>
<evidence type="ECO:0000256" key="4">
    <source>
        <dbReference type="ARBA" id="ARBA00022692"/>
    </source>
</evidence>
<evidence type="ECO:0000313" key="9">
    <source>
        <dbReference type="EMBL" id="GIG12524.1"/>
    </source>
</evidence>
<feature type="transmembrane region" description="Helical" evidence="7">
    <location>
        <begin position="286"/>
        <end position="309"/>
    </location>
</feature>
<dbReference type="RefSeq" id="WP_239085729.1">
    <property type="nucleotide sequence ID" value="NZ_BAAATT010000033.1"/>
</dbReference>
<evidence type="ECO:0000256" key="7">
    <source>
        <dbReference type="RuleBase" id="RU363032"/>
    </source>
</evidence>
<evidence type="ECO:0000313" key="10">
    <source>
        <dbReference type="Proteomes" id="UP000660339"/>
    </source>
</evidence>
<comment type="caution">
    <text evidence="9">The sequence shown here is derived from an EMBL/GenBank/DDBJ whole genome shotgun (WGS) entry which is preliminary data.</text>
</comment>
<evidence type="ECO:0000256" key="3">
    <source>
        <dbReference type="ARBA" id="ARBA00022475"/>
    </source>
</evidence>
<dbReference type="InterPro" id="IPR035906">
    <property type="entry name" value="MetI-like_sf"/>
</dbReference>
<accession>A0A8J3L6N9</accession>
<organism evidence="9 10">
    <name type="scientific">Catellatospora methionotrophica</name>
    <dbReference type="NCBI Taxonomy" id="121620"/>
    <lineage>
        <taxon>Bacteria</taxon>
        <taxon>Bacillati</taxon>
        <taxon>Actinomycetota</taxon>
        <taxon>Actinomycetes</taxon>
        <taxon>Micromonosporales</taxon>
        <taxon>Micromonosporaceae</taxon>
        <taxon>Catellatospora</taxon>
    </lineage>
</organism>
<protein>
    <submittedName>
        <fullName evidence="9">Sugar ABC transporter permease</fullName>
    </submittedName>
</protein>
<dbReference type="SUPFAM" id="SSF160964">
    <property type="entry name" value="MalF N-terminal region-like"/>
    <property type="match status" value="1"/>
</dbReference>
<evidence type="ECO:0000259" key="8">
    <source>
        <dbReference type="PROSITE" id="PS50928"/>
    </source>
</evidence>
<dbReference type="GO" id="GO:0005886">
    <property type="term" value="C:plasma membrane"/>
    <property type="evidence" value="ECO:0007669"/>
    <property type="project" value="UniProtKB-SubCell"/>
</dbReference>
<feature type="transmembrane region" description="Helical" evidence="7">
    <location>
        <begin position="33"/>
        <end position="56"/>
    </location>
</feature>
<dbReference type="PANTHER" id="PTHR30193:SF1">
    <property type="entry name" value="ABC TRANSPORTER PERMEASE PROTEIN YESP-RELATED"/>
    <property type="match status" value="1"/>
</dbReference>
<dbReference type="InterPro" id="IPR000515">
    <property type="entry name" value="MetI-like"/>
</dbReference>
<reference evidence="9" key="1">
    <citation type="submission" date="2021-01" db="EMBL/GenBank/DDBJ databases">
        <title>Whole genome shotgun sequence of Catellatospora methionotrophica NBRC 14553.</title>
        <authorList>
            <person name="Komaki H."/>
            <person name="Tamura T."/>
        </authorList>
    </citation>
    <scope>NUCLEOTIDE SEQUENCE</scope>
    <source>
        <strain evidence="9">NBRC 14553</strain>
    </source>
</reference>
<keyword evidence="10" id="KW-1185">Reference proteome</keyword>
<dbReference type="AlphaFoldDB" id="A0A8J3L6N9"/>
<keyword evidence="6 7" id="KW-0472">Membrane</keyword>
<keyword evidence="2 7" id="KW-0813">Transport</keyword>
<comment type="subcellular location">
    <subcellularLocation>
        <location evidence="1 7">Cell membrane</location>
        <topology evidence="1 7">Multi-pass membrane protein</topology>
    </subcellularLocation>
</comment>
<keyword evidence="4 7" id="KW-0812">Transmembrane</keyword>
<feature type="transmembrane region" description="Helical" evidence="7">
    <location>
        <begin position="131"/>
        <end position="149"/>
    </location>
</feature>
<evidence type="ECO:0000256" key="2">
    <source>
        <dbReference type="ARBA" id="ARBA00022448"/>
    </source>
</evidence>
<dbReference type="GO" id="GO:0055085">
    <property type="term" value="P:transmembrane transport"/>
    <property type="evidence" value="ECO:0007669"/>
    <property type="project" value="InterPro"/>
</dbReference>
<name>A0A8J3L6N9_9ACTN</name>
<dbReference type="EMBL" id="BONJ01000001">
    <property type="protein sequence ID" value="GIG12524.1"/>
    <property type="molecule type" value="Genomic_DNA"/>
</dbReference>
<keyword evidence="5 7" id="KW-1133">Transmembrane helix</keyword>
<sequence length="322" mass="34981">MPVTDQPAARLWTKPVPVPHRRPRRSILHRESVAGYLLLTPWLTGLAAITILPVLYSLALSFTDYNVITGELDWIGLANYERMFTADPRYWRSVQVTVVFVAVSVPLKLGLAMAVAALLNGRRRAAGTLRAMVYLPSLLGVSVALAITWRTMFDSGGAVNQVLGVFGVPDRSWATEPDTALATLILLAAWQFGGPMVIYLAAMGQIPTDYAESARLDGAGRWRILRSVTLPALSPVILLTVVMETIAAFQGFTAAFVFGDGGGGPGDATLTYTLYLYLRGFAGLEMGYASAMAWVFLVAVGALTALIFWTSRWWVHYPGGRP</sequence>
<dbReference type="Pfam" id="PF00528">
    <property type="entry name" value="BPD_transp_1"/>
    <property type="match status" value="1"/>
</dbReference>
<dbReference type="Gene3D" id="1.10.3720.10">
    <property type="entry name" value="MetI-like"/>
    <property type="match status" value="1"/>
</dbReference>
<dbReference type="PANTHER" id="PTHR30193">
    <property type="entry name" value="ABC TRANSPORTER PERMEASE PROTEIN"/>
    <property type="match status" value="1"/>
</dbReference>
<feature type="transmembrane region" description="Helical" evidence="7">
    <location>
        <begin position="98"/>
        <end position="119"/>
    </location>
</feature>